<gene>
    <name evidence="1" type="ORF">HED55_23885</name>
</gene>
<comment type="caution">
    <text evidence="1">The sequence shown here is derived from an EMBL/GenBank/DDBJ whole genome shotgun (WGS) entry which is preliminary data.</text>
</comment>
<dbReference type="Proteomes" id="UP000704467">
    <property type="component" value="Unassembled WGS sequence"/>
</dbReference>
<evidence type="ECO:0000313" key="2">
    <source>
        <dbReference type="Proteomes" id="UP000704467"/>
    </source>
</evidence>
<sequence length="130" mass="14419">MLYSAICASLWPSPYNYFGYRKVSAICRVDSAALSAALPEQLTLESDIIEVFVMDVPDAGSLGSYREGGIVARVRYGEYVGGHVLYEYVTSDDSMAAGREIWGYPKSFAKSIGQRLETMFRPILRAVAMR</sequence>
<protein>
    <submittedName>
        <fullName evidence="1">Acetoacetate decarboxylase family protein</fullName>
    </submittedName>
</protein>
<dbReference type="Gene3D" id="2.40.400.10">
    <property type="entry name" value="Acetoacetate decarboxylase-like"/>
    <property type="match status" value="1"/>
</dbReference>
<accession>A0ABX1DQH3</accession>
<dbReference type="SUPFAM" id="SSF160104">
    <property type="entry name" value="Acetoacetate decarboxylase-like"/>
    <property type="match status" value="1"/>
</dbReference>
<dbReference type="EMBL" id="JAAVLN010000003">
    <property type="protein sequence ID" value="NKC05101.1"/>
    <property type="molecule type" value="Genomic_DNA"/>
</dbReference>
<evidence type="ECO:0000313" key="1">
    <source>
        <dbReference type="EMBL" id="NKC05101.1"/>
    </source>
</evidence>
<keyword evidence="2" id="KW-1185">Reference proteome</keyword>
<proteinExistence type="predicted"/>
<name>A0ABX1DQH3_9HYPH</name>
<dbReference type="InterPro" id="IPR023375">
    <property type="entry name" value="ADC_dom_sf"/>
</dbReference>
<reference evidence="1 2" key="1">
    <citation type="submission" date="2020-03" db="EMBL/GenBank/DDBJ databases">
        <title>Whole genome sequencing of clinical and environmental type strains of Ochrobactrum.</title>
        <authorList>
            <person name="Dharne M."/>
        </authorList>
    </citation>
    <scope>NUCLEOTIDE SEQUENCE [LARGE SCALE GENOMIC DNA]</scope>
    <source>
        <strain evidence="1 2">CIP 109452</strain>
    </source>
</reference>
<dbReference type="Pfam" id="PF06314">
    <property type="entry name" value="ADC"/>
    <property type="match status" value="1"/>
</dbReference>
<dbReference type="InterPro" id="IPR010451">
    <property type="entry name" value="Acetoacetate_decarboxylase"/>
</dbReference>
<organism evidence="1 2">
    <name type="scientific">Brucella haematophila</name>
    <dbReference type="NCBI Taxonomy" id="419474"/>
    <lineage>
        <taxon>Bacteria</taxon>
        <taxon>Pseudomonadati</taxon>
        <taxon>Pseudomonadota</taxon>
        <taxon>Alphaproteobacteria</taxon>
        <taxon>Hyphomicrobiales</taxon>
        <taxon>Brucellaceae</taxon>
        <taxon>Brucella/Ochrobactrum group</taxon>
        <taxon>Brucella</taxon>
    </lineage>
</organism>